<evidence type="ECO:0000256" key="1">
    <source>
        <dbReference type="SAM" id="MobiDB-lite"/>
    </source>
</evidence>
<accession>A0A8H4R4D6</accession>
<dbReference type="AlphaFoldDB" id="A0A8H4R4D6"/>
<sequence length="414" mass="43391">MKLSTASSFSVLLFSTLPALRVCAQSAQSFNLVQESSGSTFFDKWDFAPNDATFDQENNGDVFFNTKDQVSNAADGQKLAFINSNGNAVLRVDNFTNVLFPNKRNSTRITSQTQFGIGSLIITDMLHIPFGCAVWPSFWTKGANWPQDGEIDIIEGVNKNPQNQMALHATAGCMHSQITDLTLQSGKAGELNCNATGNVGCTVQETKPNSFGQSFAQNGGGVFATQFDSSGINIWFWPRANVPASIKGSDSKSPISISDFGTPSASFPNTADGCDIPKFFDAQTLVIETTLCGDWAGAVYLDSGCATGPAPTSTAPGTQPTDVAKTACYNQQVLGPASAFDNAFFEIQWLRVYAAPNTPAATATGGSNSSTGSPTTASGSSQNTGKAPGAAIQIDVPLGLATFAALFLGVLGAN</sequence>
<dbReference type="InterPro" id="IPR000757">
    <property type="entry name" value="Beta-glucanase-like"/>
</dbReference>
<feature type="domain" description="GH16" evidence="3">
    <location>
        <begin position="43"/>
        <end position="304"/>
    </location>
</feature>
<evidence type="ECO:0000259" key="3">
    <source>
        <dbReference type="PROSITE" id="PS51762"/>
    </source>
</evidence>
<gene>
    <name evidence="4" type="ORF">D9613_009534</name>
</gene>
<dbReference type="InterPro" id="IPR050546">
    <property type="entry name" value="Glycosyl_Hydrlase_16"/>
</dbReference>
<name>A0A8H4R4D6_9AGAR</name>
<dbReference type="Gene3D" id="2.60.120.200">
    <property type="match status" value="1"/>
</dbReference>
<dbReference type="GO" id="GO:0009251">
    <property type="term" value="P:glucan catabolic process"/>
    <property type="evidence" value="ECO:0007669"/>
    <property type="project" value="TreeGrafter"/>
</dbReference>
<dbReference type="GO" id="GO:0004553">
    <property type="term" value="F:hydrolase activity, hydrolyzing O-glycosyl compounds"/>
    <property type="evidence" value="ECO:0007669"/>
    <property type="project" value="InterPro"/>
</dbReference>
<keyword evidence="5" id="KW-1185">Reference proteome</keyword>
<reference evidence="4 5" key="1">
    <citation type="submission" date="2019-12" db="EMBL/GenBank/DDBJ databases">
        <authorList>
            <person name="Floudas D."/>
            <person name="Bentzer J."/>
            <person name="Ahren D."/>
            <person name="Johansson T."/>
            <person name="Persson P."/>
            <person name="Tunlid A."/>
        </authorList>
    </citation>
    <scope>NUCLEOTIDE SEQUENCE [LARGE SCALE GENOMIC DNA]</scope>
    <source>
        <strain evidence="4 5">CBS 102.39</strain>
    </source>
</reference>
<dbReference type="SUPFAM" id="SSF49899">
    <property type="entry name" value="Concanavalin A-like lectins/glucanases"/>
    <property type="match status" value="1"/>
</dbReference>
<evidence type="ECO:0000313" key="4">
    <source>
        <dbReference type="EMBL" id="KAF4622104.1"/>
    </source>
</evidence>
<feature type="compositionally biased region" description="Low complexity" evidence="1">
    <location>
        <begin position="361"/>
        <end position="381"/>
    </location>
</feature>
<dbReference type="EMBL" id="JAACJL010000002">
    <property type="protein sequence ID" value="KAF4622104.1"/>
    <property type="molecule type" value="Genomic_DNA"/>
</dbReference>
<dbReference type="Proteomes" id="UP000521872">
    <property type="component" value="Unassembled WGS sequence"/>
</dbReference>
<organism evidence="4 5">
    <name type="scientific">Agrocybe pediades</name>
    <dbReference type="NCBI Taxonomy" id="84607"/>
    <lineage>
        <taxon>Eukaryota</taxon>
        <taxon>Fungi</taxon>
        <taxon>Dikarya</taxon>
        <taxon>Basidiomycota</taxon>
        <taxon>Agaricomycotina</taxon>
        <taxon>Agaricomycetes</taxon>
        <taxon>Agaricomycetidae</taxon>
        <taxon>Agaricales</taxon>
        <taxon>Agaricineae</taxon>
        <taxon>Strophariaceae</taxon>
        <taxon>Agrocybe</taxon>
    </lineage>
</organism>
<feature type="signal peptide" evidence="2">
    <location>
        <begin position="1"/>
        <end position="24"/>
    </location>
</feature>
<feature type="region of interest" description="Disordered" evidence="1">
    <location>
        <begin position="361"/>
        <end position="388"/>
    </location>
</feature>
<feature type="chain" id="PRO_5034082099" description="GH16 domain-containing protein" evidence="2">
    <location>
        <begin position="25"/>
        <end position="414"/>
    </location>
</feature>
<dbReference type="InterPro" id="IPR013320">
    <property type="entry name" value="ConA-like_dom_sf"/>
</dbReference>
<dbReference type="PANTHER" id="PTHR10963">
    <property type="entry name" value="GLYCOSYL HYDROLASE-RELATED"/>
    <property type="match status" value="1"/>
</dbReference>
<dbReference type="PANTHER" id="PTHR10963:SF24">
    <property type="entry name" value="GLYCOSIDASE C21B10.07-RELATED"/>
    <property type="match status" value="1"/>
</dbReference>
<proteinExistence type="predicted"/>
<comment type="caution">
    <text evidence="4">The sequence shown here is derived from an EMBL/GenBank/DDBJ whole genome shotgun (WGS) entry which is preliminary data.</text>
</comment>
<evidence type="ECO:0000256" key="2">
    <source>
        <dbReference type="SAM" id="SignalP"/>
    </source>
</evidence>
<protein>
    <recommendedName>
        <fullName evidence="3">GH16 domain-containing protein</fullName>
    </recommendedName>
</protein>
<dbReference type="PROSITE" id="PS51762">
    <property type="entry name" value="GH16_2"/>
    <property type="match status" value="1"/>
</dbReference>
<dbReference type="Pfam" id="PF26113">
    <property type="entry name" value="GH16_XgeA"/>
    <property type="match status" value="1"/>
</dbReference>
<keyword evidence="2" id="KW-0732">Signal</keyword>
<evidence type="ECO:0000313" key="5">
    <source>
        <dbReference type="Proteomes" id="UP000521872"/>
    </source>
</evidence>